<evidence type="ECO:0000313" key="2">
    <source>
        <dbReference type="EMBL" id="TBW50543.1"/>
    </source>
</evidence>
<dbReference type="SUPFAM" id="SSF54292">
    <property type="entry name" value="2Fe-2S ferredoxin-like"/>
    <property type="match status" value="1"/>
</dbReference>
<dbReference type="PRINTS" id="PR00410">
    <property type="entry name" value="PHEHYDRXLASE"/>
</dbReference>
<dbReference type="Gene3D" id="3.10.20.30">
    <property type="match status" value="1"/>
</dbReference>
<name>A0ABY1ZG90_9GAMM</name>
<dbReference type="Pfam" id="PF00970">
    <property type="entry name" value="FAD_binding_6"/>
    <property type="match status" value="1"/>
</dbReference>
<organism evidence="2 3">
    <name type="scientific">Marinobacter halodurans</name>
    <dbReference type="NCBI Taxonomy" id="2528979"/>
    <lineage>
        <taxon>Bacteria</taxon>
        <taxon>Pseudomonadati</taxon>
        <taxon>Pseudomonadota</taxon>
        <taxon>Gammaproteobacteria</taxon>
        <taxon>Pseudomonadales</taxon>
        <taxon>Marinobacteraceae</taxon>
        <taxon>Marinobacter</taxon>
    </lineage>
</organism>
<dbReference type="InterPro" id="IPR036010">
    <property type="entry name" value="2Fe-2S_ferredoxin-like_sf"/>
</dbReference>
<dbReference type="InterPro" id="IPR001433">
    <property type="entry name" value="OxRdtase_FAD/NAD-bd"/>
</dbReference>
<dbReference type="PANTHER" id="PTHR47354">
    <property type="entry name" value="NADH OXIDOREDUCTASE HCR"/>
    <property type="match status" value="1"/>
</dbReference>
<dbReference type="InterPro" id="IPR050415">
    <property type="entry name" value="MRET"/>
</dbReference>
<dbReference type="InterPro" id="IPR017938">
    <property type="entry name" value="Riboflavin_synthase-like_b-brl"/>
</dbReference>
<dbReference type="EMBL" id="SJDL01000034">
    <property type="protein sequence ID" value="TBW50543.1"/>
    <property type="molecule type" value="Genomic_DNA"/>
</dbReference>
<reference evidence="2 3" key="1">
    <citation type="submission" date="2019-02" db="EMBL/GenBank/DDBJ databases">
        <title>Marinobacter halodurans sp. nov., a marine bacterium isolated from sea tidal flat.</title>
        <authorList>
            <person name="Yoo Y."/>
            <person name="Lee D.W."/>
            <person name="Kim B.S."/>
            <person name="Kim J.-J."/>
        </authorList>
    </citation>
    <scope>NUCLEOTIDE SEQUENCE [LARGE SCALE GENOMIC DNA]</scope>
    <source>
        <strain evidence="2 3">YJ-S3-2</strain>
    </source>
</reference>
<dbReference type="SUPFAM" id="SSF63380">
    <property type="entry name" value="Riboflavin synthase domain-like"/>
    <property type="match status" value="1"/>
</dbReference>
<proteinExistence type="predicted"/>
<dbReference type="CDD" id="cd06216">
    <property type="entry name" value="FNR_iron_sulfur_binding_2"/>
    <property type="match status" value="1"/>
</dbReference>
<comment type="caution">
    <text evidence="2">The sequence shown here is derived from an EMBL/GenBank/DDBJ whole genome shotgun (WGS) entry which is preliminary data.</text>
</comment>
<dbReference type="Pfam" id="PF00111">
    <property type="entry name" value="Fer2"/>
    <property type="match status" value="1"/>
</dbReference>
<evidence type="ECO:0000259" key="1">
    <source>
        <dbReference type="PROSITE" id="PS51384"/>
    </source>
</evidence>
<accession>A0ABY1ZG90</accession>
<sequence>MLSTRNTHASLRWLGKQLFNREDPGAFFDPLLAVLNPMWVRGFVPARLLEVTDETADTRSFRLRPSPRWKGFRAGQHINIILEADGVRHHRTFTVASAPRQWDTDSTITLTVKRHPGGRMTNWMHDHLTPGTIVGISQAFGDFDLPEADVPLLYIAGGSGITPVLSHLMTLADRDFRAPVTLLYYVRTQADVIGAEILYALAARWPALTLHVYRTEEEGKTAFLNESHLDTVPGLRARQVYLCGPKGLMDLAGDLLLSFGIKDNQIQTTFFSAPSAVPADTPLGGAVTFGRSDKTVDAEGDAPLLEIAEAADLKPAFGCRMGICHQCSCRKTEGTVVNRLTGKASGPGEETIQLCISVPQGPVTVDL</sequence>
<dbReference type="SUPFAM" id="SSF52343">
    <property type="entry name" value="Ferredoxin reductase-like, C-terminal NADP-linked domain"/>
    <property type="match status" value="1"/>
</dbReference>
<dbReference type="InterPro" id="IPR001041">
    <property type="entry name" value="2Fe-2S_ferredoxin-type"/>
</dbReference>
<dbReference type="Pfam" id="PF00175">
    <property type="entry name" value="NAD_binding_1"/>
    <property type="match status" value="1"/>
</dbReference>
<dbReference type="InterPro" id="IPR008333">
    <property type="entry name" value="Cbr1-like_FAD-bd_dom"/>
</dbReference>
<gene>
    <name evidence="2" type="ORF">EZI54_18045</name>
</gene>
<dbReference type="Gene3D" id="2.40.30.10">
    <property type="entry name" value="Translation factors"/>
    <property type="match status" value="1"/>
</dbReference>
<feature type="domain" description="FAD-binding FR-type" evidence="1">
    <location>
        <begin position="41"/>
        <end position="146"/>
    </location>
</feature>
<dbReference type="RefSeq" id="WP_131483281.1">
    <property type="nucleotide sequence ID" value="NZ_SJDL01000034.1"/>
</dbReference>
<dbReference type="PROSITE" id="PS51384">
    <property type="entry name" value="FAD_FR"/>
    <property type="match status" value="1"/>
</dbReference>
<dbReference type="PANTHER" id="PTHR47354:SF3">
    <property type="entry name" value="OXIDOREDUCTASE-RELATED"/>
    <property type="match status" value="1"/>
</dbReference>
<keyword evidence="3" id="KW-1185">Reference proteome</keyword>
<protein>
    <submittedName>
        <fullName evidence="2">Ferredoxin reductase</fullName>
    </submittedName>
</protein>
<dbReference type="Proteomes" id="UP000313645">
    <property type="component" value="Unassembled WGS sequence"/>
</dbReference>
<dbReference type="InterPro" id="IPR039261">
    <property type="entry name" value="FNR_nucleotide-bd"/>
</dbReference>
<evidence type="ECO:0000313" key="3">
    <source>
        <dbReference type="Proteomes" id="UP000313645"/>
    </source>
</evidence>
<dbReference type="CDD" id="cd00207">
    <property type="entry name" value="fer2"/>
    <property type="match status" value="1"/>
</dbReference>
<dbReference type="InterPro" id="IPR012675">
    <property type="entry name" value="Beta-grasp_dom_sf"/>
</dbReference>
<dbReference type="Gene3D" id="3.40.50.80">
    <property type="entry name" value="Nucleotide-binding domain of ferredoxin-NADP reductase (FNR) module"/>
    <property type="match status" value="1"/>
</dbReference>
<dbReference type="InterPro" id="IPR017927">
    <property type="entry name" value="FAD-bd_FR_type"/>
</dbReference>